<keyword evidence="2" id="KW-1185">Reference proteome</keyword>
<accession>A0AAD7IHS1</accession>
<organism evidence="1 2">
    <name type="scientific">Mycena maculata</name>
    <dbReference type="NCBI Taxonomy" id="230809"/>
    <lineage>
        <taxon>Eukaryota</taxon>
        <taxon>Fungi</taxon>
        <taxon>Dikarya</taxon>
        <taxon>Basidiomycota</taxon>
        <taxon>Agaricomycotina</taxon>
        <taxon>Agaricomycetes</taxon>
        <taxon>Agaricomycetidae</taxon>
        <taxon>Agaricales</taxon>
        <taxon>Marasmiineae</taxon>
        <taxon>Mycenaceae</taxon>
        <taxon>Mycena</taxon>
    </lineage>
</organism>
<evidence type="ECO:0000313" key="1">
    <source>
        <dbReference type="EMBL" id="KAJ7742164.1"/>
    </source>
</evidence>
<dbReference type="EMBL" id="JARJLG010000119">
    <property type="protein sequence ID" value="KAJ7742164.1"/>
    <property type="molecule type" value="Genomic_DNA"/>
</dbReference>
<protein>
    <submittedName>
        <fullName evidence="1">Uncharacterized protein</fullName>
    </submittedName>
</protein>
<evidence type="ECO:0000313" key="2">
    <source>
        <dbReference type="Proteomes" id="UP001215280"/>
    </source>
</evidence>
<gene>
    <name evidence="1" type="ORF">DFH07DRAFT_980560</name>
</gene>
<dbReference type="AlphaFoldDB" id="A0AAD7IHS1"/>
<comment type="caution">
    <text evidence="1">The sequence shown here is derived from an EMBL/GenBank/DDBJ whole genome shotgun (WGS) entry which is preliminary data.</text>
</comment>
<reference evidence="1" key="1">
    <citation type="submission" date="2023-03" db="EMBL/GenBank/DDBJ databases">
        <title>Massive genome expansion in bonnet fungi (Mycena s.s.) driven by repeated elements and novel gene families across ecological guilds.</title>
        <authorList>
            <consortium name="Lawrence Berkeley National Laboratory"/>
            <person name="Harder C.B."/>
            <person name="Miyauchi S."/>
            <person name="Viragh M."/>
            <person name="Kuo A."/>
            <person name="Thoen E."/>
            <person name="Andreopoulos B."/>
            <person name="Lu D."/>
            <person name="Skrede I."/>
            <person name="Drula E."/>
            <person name="Henrissat B."/>
            <person name="Morin E."/>
            <person name="Kohler A."/>
            <person name="Barry K."/>
            <person name="LaButti K."/>
            <person name="Morin E."/>
            <person name="Salamov A."/>
            <person name="Lipzen A."/>
            <person name="Mereny Z."/>
            <person name="Hegedus B."/>
            <person name="Baldrian P."/>
            <person name="Stursova M."/>
            <person name="Weitz H."/>
            <person name="Taylor A."/>
            <person name="Grigoriev I.V."/>
            <person name="Nagy L.G."/>
            <person name="Martin F."/>
            <person name="Kauserud H."/>
        </authorList>
    </citation>
    <scope>NUCLEOTIDE SEQUENCE</scope>
    <source>
        <strain evidence="1">CBHHK188m</strain>
    </source>
</reference>
<sequence>MIPLPRQTTPVMRDVRTTPPFYSRLKTPDTGCENGLAVRNACRTPVAWQASLDARLRSREIAVVGRIFCPASVFVLRATQSVACGETAAGQGLEDEGTEASEAIARTGPVRCYLVWAARLGVFFVRFITKHIRAGQMSREERAQVKSRCSAQLSTSIIMIRLQGEITVVLLISMTLMKLLNRQWDNTEVTYGSFNLNFFNFAGGSESQPRNLCIGSE</sequence>
<name>A0AAD7IHS1_9AGAR</name>
<dbReference type="Proteomes" id="UP001215280">
    <property type="component" value="Unassembled WGS sequence"/>
</dbReference>
<proteinExistence type="predicted"/>